<evidence type="ECO:0000313" key="2">
    <source>
        <dbReference type="Proteomes" id="UP000789920"/>
    </source>
</evidence>
<organism evidence="1 2">
    <name type="scientific">Racocetra persica</name>
    <dbReference type="NCBI Taxonomy" id="160502"/>
    <lineage>
        <taxon>Eukaryota</taxon>
        <taxon>Fungi</taxon>
        <taxon>Fungi incertae sedis</taxon>
        <taxon>Mucoromycota</taxon>
        <taxon>Glomeromycotina</taxon>
        <taxon>Glomeromycetes</taxon>
        <taxon>Diversisporales</taxon>
        <taxon>Gigasporaceae</taxon>
        <taxon>Racocetra</taxon>
    </lineage>
</organism>
<protein>
    <submittedName>
        <fullName evidence="1">18182_t:CDS:1</fullName>
    </submittedName>
</protein>
<sequence>QRKKKERAARERAETSKIGASSVLNNNLSERDFRNAIATTVVDYCSRFKRHMDVQTFKKQARTLSHLVQDKELRRSEWRNVVTYRFTDEAKARIKSFVIDYMRKLISRIKSSAERHKKNNI</sequence>
<feature type="non-terminal residue" evidence="1">
    <location>
        <position position="1"/>
    </location>
</feature>
<accession>A0ACA9SU34</accession>
<proteinExistence type="predicted"/>
<reference evidence="1" key="1">
    <citation type="submission" date="2021-06" db="EMBL/GenBank/DDBJ databases">
        <authorList>
            <person name="Kallberg Y."/>
            <person name="Tangrot J."/>
            <person name="Rosling A."/>
        </authorList>
    </citation>
    <scope>NUCLEOTIDE SEQUENCE</scope>
    <source>
        <strain evidence="1">MA461A</strain>
    </source>
</reference>
<dbReference type="EMBL" id="CAJVQC010163726">
    <property type="protein sequence ID" value="CAG8849071.1"/>
    <property type="molecule type" value="Genomic_DNA"/>
</dbReference>
<dbReference type="Proteomes" id="UP000789920">
    <property type="component" value="Unassembled WGS sequence"/>
</dbReference>
<gene>
    <name evidence="1" type="ORF">RPERSI_LOCUS35428</name>
</gene>
<name>A0ACA9SU34_9GLOM</name>
<evidence type="ECO:0000313" key="1">
    <source>
        <dbReference type="EMBL" id="CAG8849071.1"/>
    </source>
</evidence>
<keyword evidence="2" id="KW-1185">Reference proteome</keyword>
<comment type="caution">
    <text evidence="1">The sequence shown here is derived from an EMBL/GenBank/DDBJ whole genome shotgun (WGS) entry which is preliminary data.</text>
</comment>